<evidence type="ECO:0000259" key="1">
    <source>
        <dbReference type="SMART" id="SM00471"/>
    </source>
</evidence>
<dbReference type="EMBL" id="JARVKM010000002">
    <property type="protein sequence ID" value="KAK9782590.1"/>
    <property type="molecule type" value="Genomic_DNA"/>
</dbReference>
<dbReference type="PANTHER" id="PTHR33594:SF1">
    <property type="entry name" value="HD_PDEASE DOMAIN-CONTAINING PROTEIN"/>
    <property type="match status" value="1"/>
</dbReference>
<dbReference type="InterPro" id="IPR003607">
    <property type="entry name" value="HD/PDEase_dom"/>
</dbReference>
<dbReference type="CDD" id="cd00077">
    <property type="entry name" value="HDc"/>
    <property type="match status" value="1"/>
</dbReference>
<dbReference type="Gene3D" id="1.10.3210.50">
    <property type="match status" value="1"/>
</dbReference>
<keyword evidence="3" id="KW-1185">Reference proteome</keyword>
<organism evidence="2 3">
    <name type="scientific">Seiridium cardinale</name>
    <dbReference type="NCBI Taxonomy" id="138064"/>
    <lineage>
        <taxon>Eukaryota</taxon>
        <taxon>Fungi</taxon>
        <taxon>Dikarya</taxon>
        <taxon>Ascomycota</taxon>
        <taxon>Pezizomycotina</taxon>
        <taxon>Sordariomycetes</taxon>
        <taxon>Xylariomycetidae</taxon>
        <taxon>Amphisphaeriales</taxon>
        <taxon>Sporocadaceae</taxon>
        <taxon>Seiridium</taxon>
    </lineage>
</organism>
<proteinExistence type="predicted"/>
<protein>
    <submittedName>
        <fullName evidence="2">HD domain-containing protein</fullName>
    </submittedName>
</protein>
<evidence type="ECO:0000313" key="2">
    <source>
        <dbReference type="EMBL" id="KAK9782590.1"/>
    </source>
</evidence>
<gene>
    <name evidence="2" type="ORF">SCAR479_00933</name>
</gene>
<dbReference type="SMART" id="SM00471">
    <property type="entry name" value="HDc"/>
    <property type="match status" value="1"/>
</dbReference>
<dbReference type="InterPro" id="IPR006674">
    <property type="entry name" value="HD_domain"/>
</dbReference>
<reference evidence="2 3" key="1">
    <citation type="submission" date="2024-02" db="EMBL/GenBank/DDBJ databases">
        <title>First draft genome assembly of two strains of Seiridium cardinale.</title>
        <authorList>
            <person name="Emiliani G."/>
            <person name="Scali E."/>
        </authorList>
    </citation>
    <scope>NUCLEOTIDE SEQUENCE [LARGE SCALE GENOMIC DNA]</scope>
    <source>
        <strain evidence="2 3">BM-138-000479</strain>
    </source>
</reference>
<dbReference type="SUPFAM" id="SSF109604">
    <property type="entry name" value="HD-domain/PDEase-like"/>
    <property type="match status" value="1"/>
</dbReference>
<accession>A0ABR2Y807</accession>
<evidence type="ECO:0000313" key="3">
    <source>
        <dbReference type="Proteomes" id="UP001465668"/>
    </source>
</evidence>
<dbReference type="Pfam" id="PF01966">
    <property type="entry name" value="HD"/>
    <property type="match status" value="1"/>
</dbReference>
<name>A0ABR2Y807_9PEZI</name>
<dbReference type="PANTHER" id="PTHR33594">
    <property type="entry name" value="SUPERFAMILY HYDROLASE, PUTATIVE (AFU_ORTHOLOGUE AFUA_1G03035)-RELATED"/>
    <property type="match status" value="1"/>
</dbReference>
<sequence>MSCLPARNLDENSPRNELPTWYLPYLEPVRAKEVGPGVCLAAHASGLSHRYISPKRQNRSTWRKIQIQEAHSVEDCYNQSLRTMPYPTLDHKLVTSVTEYVKEYMAKYDGSHDFNHIRRVGGLARHIYANSADRESFDFQTVILSALLHDVGDKKYLKPGEDASTLVHDLLLSHGADEQLAQKVQAICLGVSYSSEIKDPARVQSLIKQYPELAIVQDADRLDAIGGVGIGRCFTFGGARTERAMDDTVKHFDEKLIRLEGMMKTDVGRQLAKERTERLVLFQKWWAEETAFATSSPIPS</sequence>
<comment type="caution">
    <text evidence="2">The sequence shown here is derived from an EMBL/GenBank/DDBJ whole genome shotgun (WGS) entry which is preliminary data.</text>
</comment>
<feature type="domain" description="HD/PDEase" evidence="1">
    <location>
        <begin position="109"/>
        <end position="234"/>
    </location>
</feature>
<dbReference type="Proteomes" id="UP001465668">
    <property type="component" value="Unassembled WGS sequence"/>
</dbReference>